<accession>A0A2H0BI06</accession>
<comment type="subcellular location">
    <subcellularLocation>
        <location evidence="10">Cell membrane</location>
        <topology evidence="10">Multi-pass membrane protein</topology>
    </subcellularLocation>
    <subcellularLocation>
        <location evidence="1 12">Membrane</location>
        <topology evidence="1 12">Multi-pass membrane protein</topology>
    </subcellularLocation>
</comment>
<feature type="transmembrane region" description="Helical" evidence="10">
    <location>
        <begin position="270"/>
        <end position="295"/>
    </location>
</feature>
<protein>
    <recommendedName>
        <fullName evidence="9 10">Protein translocase subunit SecY</fullName>
    </recommendedName>
</protein>
<dbReference type="Pfam" id="PF00344">
    <property type="entry name" value="SecY"/>
    <property type="match status" value="1"/>
</dbReference>
<dbReference type="PROSITE" id="PS00755">
    <property type="entry name" value="SECY_1"/>
    <property type="match status" value="1"/>
</dbReference>
<feature type="transmembrane region" description="Helical" evidence="10">
    <location>
        <begin position="374"/>
        <end position="396"/>
    </location>
</feature>
<dbReference type="Gene3D" id="1.10.3370.10">
    <property type="entry name" value="SecY subunit domain"/>
    <property type="match status" value="1"/>
</dbReference>
<dbReference type="PIRSF" id="PIRSF004557">
    <property type="entry name" value="SecY"/>
    <property type="match status" value="1"/>
</dbReference>
<dbReference type="InterPro" id="IPR002208">
    <property type="entry name" value="SecY/SEC61-alpha"/>
</dbReference>
<organism evidence="14 15">
    <name type="scientific">candidate division WWE3 bacterium CG22_combo_CG10-13_8_21_14_all_39_12</name>
    <dbReference type="NCBI Taxonomy" id="1975094"/>
    <lineage>
        <taxon>Bacteria</taxon>
        <taxon>Katanobacteria</taxon>
    </lineage>
</organism>
<evidence type="ECO:0000256" key="6">
    <source>
        <dbReference type="ARBA" id="ARBA00022989"/>
    </source>
</evidence>
<feature type="transmembrane region" description="Helical" evidence="10">
    <location>
        <begin position="22"/>
        <end position="45"/>
    </location>
</feature>
<gene>
    <name evidence="10" type="primary">secY</name>
    <name evidence="14" type="ORF">COX05_02020</name>
</gene>
<evidence type="ECO:0000256" key="4">
    <source>
        <dbReference type="ARBA" id="ARBA00022692"/>
    </source>
</evidence>
<keyword evidence="3 10" id="KW-0813">Transport</keyword>
<feature type="transmembrane region" description="Helical" evidence="10">
    <location>
        <begin position="186"/>
        <end position="205"/>
    </location>
</feature>
<keyword evidence="7 10" id="KW-0811">Translocation</keyword>
<feature type="transmembrane region" description="Helical" evidence="10">
    <location>
        <begin position="217"/>
        <end position="234"/>
    </location>
</feature>
<sequence>MVNRFLTLLRNAWETPDLRRKLLFSFILMAIYRILAHIPLSAIDLDAMQQLFSQSQFLGLLNIFSGGALSNASIIALGLNPYITASIIFQLAGMVIPQLEALQKEGEQGQKKINQYTRLVAVPLAIIQSLSVYFILRQPLGTGLNPIVPSLPPFELVILILTLTAGSILLMWLGELLTEHGIGNGISILISVGIISGIPQMVSQLAGTQSAGGGIEILVYVGIIVLVIAGIVFMNESTRQIPVQYARRYKGQAMSAVGQMTYIPLRLNQAGVIPIIFAVSMMLIPGTVANFALGLNNPQVVAIAEKVALWFNPTSVSYAVIYFLLVVVLTFFYTAVTFNPDRIAENLQKQGGFIPGVRPGAATIEYLNRLLTRITVPGSLFLGAIAIMPIIVQFFLPTIGSVASLGGTSILIVVSVTVETVRTMESMMVMRGYDKFVD</sequence>
<evidence type="ECO:0000313" key="14">
    <source>
        <dbReference type="EMBL" id="PIP56648.1"/>
    </source>
</evidence>
<evidence type="ECO:0000256" key="3">
    <source>
        <dbReference type="ARBA" id="ARBA00022448"/>
    </source>
</evidence>
<evidence type="ECO:0000256" key="10">
    <source>
        <dbReference type="HAMAP-Rule" id="MF_01465"/>
    </source>
</evidence>
<comment type="function">
    <text evidence="10 11">The central subunit of the protein translocation channel SecYEG. Consists of two halves formed by TMs 1-5 and 6-10. These two domains form a lateral gate at the front which open onto the bilayer between TMs 2 and 7, and are clamped together by SecE at the back. The channel is closed by both a pore ring composed of hydrophobic SecY resides and a short helix (helix 2A) on the extracellular side of the membrane which forms a plug. The plug probably moves laterally to allow the channel to open. The ring and the pore may move independently.</text>
</comment>
<evidence type="ECO:0000256" key="13">
    <source>
        <dbReference type="RuleBase" id="RU004349"/>
    </source>
</evidence>
<evidence type="ECO:0000313" key="15">
    <source>
        <dbReference type="Proteomes" id="UP000228495"/>
    </source>
</evidence>
<dbReference type="Proteomes" id="UP000228495">
    <property type="component" value="Unassembled WGS sequence"/>
</dbReference>
<dbReference type="FunFam" id="1.10.3370.10:FF:000001">
    <property type="entry name" value="Preprotein translocase subunit SecY"/>
    <property type="match status" value="1"/>
</dbReference>
<dbReference type="InterPro" id="IPR026593">
    <property type="entry name" value="SecY"/>
</dbReference>
<keyword evidence="4 10" id="KW-0812">Transmembrane</keyword>
<dbReference type="EMBL" id="PCSU01000030">
    <property type="protein sequence ID" value="PIP56648.1"/>
    <property type="molecule type" value="Genomic_DNA"/>
</dbReference>
<feature type="transmembrane region" description="Helical" evidence="10">
    <location>
        <begin position="156"/>
        <end position="174"/>
    </location>
</feature>
<dbReference type="GO" id="GO:0043952">
    <property type="term" value="P:protein transport by the Sec complex"/>
    <property type="evidence" value="ECO:0007669"/>
    <property type="project" value="UniProtKB-UniRule"/>
</dbReference>
<dbReference type="InterPro" id="IPR023201">
    <property type="entry name" value="SecY_dom_sf"/>
</dbReference>
<comment type="caution">
    <text evidence="14">The sequence shown here is derived from an EMBL/GenBank/DDBJ whole genome shotgun (WGS) entry which is preliminary data.</text>
</comment>
<comment type="subunit">
    <text evidence="10">Component of the Sec protein translocase complex. Heterotrimer consisting of SecY, SecE and SecG subunits. The heterotrimers can form oligomers, although 1 heterotrimer is thought to be able to translocate proteins. Interacts with the ribosome. Interacts with SecDF, and other proteins may be involved. Interacts with SecA.</text>
</comment>
<comment type="similarity">
    <text evidence="2 10 13">Belongs to the SecY/SEC61-alpha family.</text>
</comment>
<evidence type="ECO:0000256" key="12">
    <source>
        <dbReference type="RuleBase" id="RU003484"/>
    </source>
</evidence>
<evidence type="ECO:0000256" key="1">
    <source>
        <dbReference type="ARBA" id="ARBA00004141"/>
    </source>
</evidence>
<keyword evidence="6 10" id="KW-1133">Transmembrane helix</keyword>
<keyword evidence="10" id="KW-1003">Cell membrane</keyword>
<dbReference type="PANTHER" id="PTHR10906">
    <property type="entry name" value="SECY/SEC61-ALPHA FAMILY MEMBER"/>
    <property type="match status" value="1"/>
</dbReference>
<evidence type="ECO:0000256" key="2">
    <source>
        <dbReference type="ARBA" id="ARBA00005751"/>
    </source>
</evidence>
<dbReference type="NCBIfam" id="TIGR00967">
    <property type="entry name" value="3a0501s007"/>
    <property type="match status" value="1"/>
</dbReference>
<evidence type="ECO:0000256" key="7">
    <source>
        <dbReference type="ARBA" id="ARBA00023010"/>
    </source>
</evidence>
<evidence type="ECO:0000256" key="9">
    <source>
        <dbReference type="ARBA" id="ARBA00039733"/>
    </source>
</evidence>
<dbReference type="GO" id="GO:0065002">
    <property type="term" value="P:intracellular protein transmembrane transport"/>
    <property type="evidence" value="ECO:0007669"/>
    <property type="project" value="UniProtKB-UniRule"/>
</dbReference>
<keyword evidence="8 10" id="KW-0472">Membrane</keyword>
<feature type="transmembrane region" description="Helical" evidence="10">
    <location>
        <begin position="119"/>
        <end position="136"/>
    </location>
</feature>
<evidence type="ECO:0000256" key="5">
    <source>
        <dbReference type="ARBA" id="ARBA00022927"/>
    </source>
</evidence>
<feature type="transmembrane region" description="Helical" evidence="10">
    <location>
        <begin position="57"/>
        <end position="76"/>
    </location>
</feature>
<dbReference type="PRINTS" id="PR00303">
    <property type="entry name" value="SECYTRNLCASE"/>
</dbReference>
<feature type="transmembrane region" description="Helical" evidence="10">
    <location>
        <begin position="315"/>
        <end position="336"/>
    </location>
</feature>
<dbReference type="PROSITE" id="PS00756">
    <property type="entry name" value="SECY_2"/>
    <property type="match status" value="1"/>
</dbReference>
<feature type="transmembrane region" description="Helical" evidence="10">
    <location>
        <begin position="402"/>
        <end position="421"/>
    </location>
</feature>
<keyword evidence="5 10" id="KW-0653">Protein transport</keyword>
<evidence type="ECO:0000256" key="8">
    <source>
        <dbReference type="ARBA" id="ARBA00023136"/>
    </source>
</evidence>
<name>A0A2H0BI06_UNCKA</name>
<proteinExistence type="inferred from homology"/>
<dbReference type="GO" id="GO:0005886">
    <property type="term" value="C:plasma membrane"/>
    <property type="evidence" value="ECO:0007669"/>
    <property type="project" value="UniProtKB-SubCell"/>
</dbReference>
<dbReference type="SUPFAM" id="SSF103491">
    <property type="entry name" value="Preprotein translocase SecY subunit"/>
    <property type="match status" value="1"/>
</dbReference>
<reference evidence="14 15" key="1">
    <citation type="submission" date="2017-09" db="EMBL/GenBank/DDBJ databases">
        <title>Depth-based differentiation of microbial function through sediment-hosted aquifers and enrichment of novel symbionts in the deep terrestrial subsurface.</title>
        <authorList>
            <person name="Probst A.J."/>
            <person name="Ladd B."/>
            <person name="Jarett J.K."/>
            <person name="Geller-Mcgrath D.E."/>
            <person name="Sieber C.M."/>
            <person name="Emerson J.B."/>
            <person name="Anantharaman K."/>
            <person name="Thomas B.C."/>
            <person name="Malmstrom R."/>
            <person name="Stieglmeier M."/>
            <person name="Klingl A."/>
            <person name="Woyke T."/>
            <person name="Ryan C.M."/>
            <person name="Banfield J.F."/>
        </authorList>
    </citation>
    <scope>NUCLEOTIDE SEQUENCE [LARGE SCALE GENOMIC DNA]</scope>
    <source>
        <strain evidence="14">CG22_combo_CG10-13_8_21_14_all_39_12</strain>
    </source>
</reference>
<dbReference type="InterPro" id="IPR030659">
    <property type="entry name" value="SecY_CS"/>
</dbReference>
<evidence type="ECO:0000256" key="11">
    <source>
        <dbReference type="RuleBase" id="RU000537"/>
    </source>
</evidence>
<dbReference type="HAMAP" id="MF_01465">
    <property type="entry name" value="SecY"/>
    <property type="match status" value="1"/>
</dbReference>
<dbReference type="GO" id="GO:0006605">
    <property type="term" value="P:protein targeting"/>
    <property type="evidence" value="ECO:0007669"/>
    <property type="project" value="UniProtKB-UniRule"/>
</dbReference>
<dbReference type="AlphaFoldDB" id="A0A2H0BI06"/>